<reference evidence="4 5" key="1">
    <citation type="submission" date="2017-08" db="EMBL/GenBank/DDBJ databases">
        <title>Aliifodinibius alkalisoli sp. nov., isolated from saline alkaline soil.</title>
        <authorList>
            <person name="Liu D."/>
            <person name="Zhang G."/>
        </authorList>
    </citation>
    <scope>NUCLEOTIDE SEQUENCE [LARGE SCALE GENOMIC DNA]</scope>
    <source>
        <strain evidence="4 5">WN023</strain>
    </source>
</reference>
<accession>A0A2A2GFV3</accession>
<feature type="region of interest" description="Disordered" evidence="2">
    <location>
        <begin position="133"/>
        <end position="160"/>
    </location>
</feature>
<dbReference type="GO" id="GO:1990112">
    <property type="term" value="C:RQC complex"/>
    <property type="evidence" value="ECO:0007669"/>
    <property type="project" value="TreeGrafter"/>
</dbReference>
<comment type="caution">
    <text evidence="4">The sequence shown here is derived from an EMBL/GenBank/DDBJ whole genome shotgun (WGS) entry which is preliminary data.</text>
</comment>
<feature type="coiled-coil region" evidence="1">
    <location>
        <begin position="259"/>
        <end position="289"/>
    </location>
</feature>
<dbReference type="GO" id="GO:0000049">
    <property type="term" value="F:tRNA binding"/>
    <property type="evidence" value="ECO:0007669"/>
    <property type="project" value="TreeGrafter"/>
</dbReference>
<dbReference type="EMBL" id="NSKE01000001">
    <property type="protein sequence ID" value="PAU95769.1"/>
    <property type="molecule type" value="Genomic_DNA"/>
</dbReference>
<keyword evidence="5" id="KW-1185">Reference proteome</keyword>
<name>A0A2A2GFV3_9BACT</name>
<dbReference type="Pfam" id="PF05833">
    <property type="entry name" value="NFACT_N"/>
    <property type="match status" value="1"/>
</dbReference>
<evidence type="ECO:0000259" key="3">
    <source>
        <dbReference type="Pfam" id="PF05670"/>
    </source>
</evidence>
<evidence type="ECO:0000256" key="2">
    <source>
        <dbReference type="SAM" id="MobiDB-lite"/>
    </source>
</evidence>
<dbReference type="PANTHER" id="PTHR15239:SF6">
    <property type="entry name" value="RIBOSOME QUALITY CONTROL COMPLEX SUBUNIT NEMF"/>
    <property type="match status" value="1"/>
</dbReference>
<dbReference type="GO" id="GO:0043023">
    <property type="term" value="F:ribosomal large subunit binding"/>
    <property type="evidence" value="ECO:0007669"/>
    <property type="project" value="TreeGrafter"/>
</dbReference>
<evidence type="ECO:0000313" key="4">
    <source>
        <dbReference type="EMBL" id="PAU95769.1"/>
    </source>
</evidence>
<protein>
    <recommendedName>
        <fullName evidence="3">NFACT RNA-binding domain-containing protein</fullName>
    </recommendedName>
</protein>
<evidence type="ECO:0000256" key="1">
    <source>
        <dbReference type="SAM" id="Coils"/>
    </source>
</evidence>
<sequence length="530" mass="61295">MNNFYTLIYLNREIKEKIEDAFFSFAISPHKDVLHLYIDDGNETSRLIFSANPRETALFLDFYRPPKKSNVIDFFESLEGEKIIDIKLADKDRLISIYFENGQYLLFKLFSGNPNVFLVENDVIADAFKNPDEVTGEAPPRPEAPTFLEEVSPRRSAKNQMTEVNPLLPRNLLPYLIKEHDVDEMSPEKVKEFTNKATQALLDDPHPRVLKTGDFCLWSKEWLDIPSEKECEEVNDCVAFAYKNAVHLRRLHENKEDILQFLERSKSQKESLITQLQQAEKSLKRAEEYEKYGHLLMAHAHEQVTEGTTEITIDDFYENNEQITIPLKEDKSIAENAEYYYEKSKDAKKSYQNARRRLPKVKKELEQVKELLDEIEEIDHLPDLNSWVKDNKQKLEDFGFGSGDDKQATSPFRKFKEGKFEIWIGKSAKSNDQLTSHAHKEDIWLHARGVGGSHVVIRMGNRKDYPPQHVLLKAASYAAYFSKARGMKSAPVMYTKVKYVRKPKGAAPGAVVIERDEQVEMVPPMKPENI</sequence>
<keyword evidence="1" id="KW-0175">Coiled coil</keyword>
<feature type="coiled-coil region" evidence="1">
    <location>
        <begin position="344"/>
        <end position="381"/>
    </location>
</feature>
<dbReference type="Proteomes" id="UP000218831">
    <property type="component" value="Unassembled WGS sequence"/>
</dbReference>
<dbReference type="RefSeq" id="WP_095605014.1">
    <property type="nucleotide sequence ID" value="NZ_NSKE01000001.1"/>
</dbReference>
<dbReference type="InterPro" id="IPR008532">
    <property type="entry name" value="NFACT_RNA-bd"/>
</dbReference>
<dbReference type="OrthoDB" id="9766163at2"/>
<gene>
    <name evidence="4" type="ORF">CK503_01535</name>
</gene>
<evidence type="ECO:0000313" key="5">
    <source>
        <dbReference type="Proteomes" id="UP000218831"/>
    </source>
</evidence>
<dbReference type="GO" id="GO:0072344">
    <property type="term" value="P:rescue of stalled ribosome"/>
    <property type="evidence" value="ECO:0007669"/>
    <property type="project" value="TreeGrafter"/>
</dbReference>
<dbReference type="Gene3D" id="2.30.310.10">
    <property type="entry name" value="ibrinogen binding protein from staphylococcus aureus domain"/>
    <property type="match status" value="1"/>
</dbReference>
<dbReference type="AlphaFoldDB" id="A0A2A2GFV3"/>
<dbReference type="Pfam" id="PF05670">
    <property type="entry name" value="NFACT-R_1"/>
    <property type="match status" value="1"/>
</dbReference>
<dbReference type="InterPro" id="IPR051608">
    <property type="entry name" value="RQC_Subunit_NEMF"/>
</dbReference>
<organism evidence="4 5">
    <name type="scientific">Fodinibius salipaludis</name>
    <dbReference type="NCBI Taxonomy" id="2032627"/>
    <lineage>
        <taxon>Bacteria</taxon>
        <taxon>Pseudomonadati</taxon>
        <taxon>Balneolota</taxon>
        <taxon>Balneolia</taxon>
        <taxon>Balneolales</taxon>
        <taxon>Balneolaceae</taxon>
        <taxon>Fodinibius</taxon>
    </lineage>
</organism>
<dbReference type="PANTHER" id="PTHR15239">
    <property type="entry name" value="NUCLEAR EXPORT MEDIATOR FACTOR NEMF"/>
    <property type="match status" value="1"/>
</dbReference>
<proteinExistence type="predicted"/>
<feature type="domain" description="NFACT RNA-binding" evidence="3">
    <location>
        <begin position="418"/>
        <end position="512"/>
    </location>
</feature>